<keyword evidence="3" id="KW-1185">Reference proteome</keyword>
<sequence>MYTSEKIQTTKVSSRSQNPHSRPKGPNLRLGVHTRFTTEVILYEICEEGNSFGERQASTRPAGSYPLKPISNFDRRNVRKQTAKTALSVQAHVYSSKRRRESEEVEKTPSCIHAYAIAGDALLLGSTVKGPVTIA</sequence>
<reference evidence="2 3" key="1">
    <citation type="submission" date="2014-04" db="EMBL/GenBank/DDBJ databases">
        <authorList>
            <consortium name="DOE Joint Genome Institute"/>
            <person name="Kuo A."/>
            <person name="Girlanda M."/>
            <person name="Perotto S."/>
            <person name="Kohler A."/>
            <person name="Nagy L.G."/>
            <person name="Floudas D."/>
            <person name="Copeland A."/>
            <person name="Barry K.W."/>
            <person name="Cichocki N."/>
            <person name="Veneault-Fourrey C."/>
            <person name="LaButti K."/>
            <person name="Lindquist E.A."/>
            <person name="Lipzen A."/>
            <person name="Lundell T."/>
            <person name="Morin E."/>
            <person name="Murat C."/>
            <person name="Sun H."/>
            <person name="Tunlid A."/>
            <person name="Henrissat B."/>
            <person name="Grigoriev I.V."/>
            <person name="Hibbett D.S."/>
            <person name="Martin F."/>
            <person name="Nordberg H.P."/>
            <person name="Cantor M.N."/>
            <person name="Hua S.X."/>
        </authorList>
    </citation>
    <scope>NUCLEOTIDE SEQUENCE [LARGE SCALE GENOMIC DNA]</scope>
    <source>
        <strain evidence="2 3">MUT 4182</strain>
    </source>
</reference>
<name>A0A0C3MDQ0_9AGAM</name>
<reference evidence="3" key="2">
    <citation type="submission" date="2015-01" db="EMBL/GenBank/DDBJ databases">
        <title>Evolutionary Origins and Diversification of the Mycorrhizal Mutualists.</title>
        <authorList>
            <consortium name="DOE Joint Genome Institute"/>
            <consortium name="Mycorrhizal Genomics Consortium"/>
            <person name="Kohler A."/>
            <person name="Kuo A."/>
            <person name="Nagy L.G."/>
            <person name="Floudas D."/>
            <person name="Copeland A."/>
            <person name="Barry K.W."/>
            <person name="Cichocki N."/>
            <person name="Veneault-Fourrey C."/>
            <person name="LaButti K."/>
            <person name="Lindquist E.A."/>
            <person name="Lipzen A."/>
            <person name="Lundell T."/>
            <person name="Morin E."/>
            <person name="Murat C."/>
            <person name="Riley R."/>
            <person name="Ohm R."/>
            <person name="Sun H."/>
            <person name="Tunlid A."/>
            <person name="Henrissat B."/>
            <person name="Grigoriev I.V."/>
            <person name="Hibbett D.S."/>
            <person name="Martin F."/>
        </authorList>
    </citation>
    <scope>NUCLEOTIDE SEQUENCE [LARGE SCALE GENOMIC DNA]</scope>
    <source>
        <strain evidence="3">MUT 4182</strain>
    </source>
</reference>
<feature type="region of interest" description="Disordered" evidence="1">
    <location>
        <begin position="53"/>
        <end position="77"/>
    </location>
</feature>
<dbReference type="EMBL" id="KN822959">
    <property type="protein sequence ID" value="KIO31867.1"/>
    <property type="molecule type" value="Genomic_DNA"/>
</dbReference>
<evidence type="ECO:0000313" key="2">
    <source>
        <dbReference type="EMBL" id="KIO31867.1"/>
    </source>
</evidence>
<feature type="compositionally biased region" description="Polar residues" evidence="1">
    <location>
        <begin position="1"/>
        <end position="20"/>
    </location>
</feature>
<evidence type="ECO:0000313" key="3">
    <source>
        <dbReference type="Proteomes" id="UP000054248"/>
    </source>
</evidence>
<dbReference type="Proteomes" id="UP000054248">
    <property type="component" value="Unassembled WGS sequence"/>
</dbReference>
<dbReference type="HOGENOM" id="CLU_1887275_0_0_1"/>
<feature type="region of interest" description="Disordered" evidence="1">
    <location>
        <begin position="1"/>
        <end position="30"/>
    </location>
</feature>
<gene>
    <name evidence="2" type="ORF">M407DRAFT_217135</name>
</gene>
<accession>A0A0C3MDQ0</accession>
<protein>
    <submittedName>
        <fullName evidence="2">Uncharacterized protein</fullName>
    </submittedName>
</protein>
<proteinExistence type="predicted"/>
<evidence type="ECO:0000256" key="1">
    <source>
        <dbReference type="SAM" id="MobiDB-lite"/>
    </source>
</evidence>
<dbReference type="AlphaFoldDB" id="A0A0C3MDQ0"/>
<organism evidence="2 3">
    <name type="scientific">Tulasnella calospora MUT 4182</name>
    <dbReference type="NCBI Taxonomy" id="1051891"/>
    <lineage>
        <taxon>Eukaryota</taxon>
        <taxon>Fungi</taxon>
        <taxon>Dikarya</taxon>
        <taxon>Basidiomycota</taxon>
        <taxon>Agaricomycotina</taxon>
        <taxon>Agaricomycetes</taxon>
        <taxon>Cantharellales</taxon>
        <taxon>Tulasnellaceae</taxon>
        <taxon>Tulasnella</taxon>
    </lineage>
</organism>